<sequence>MKREKDLQEALDALTALPKFVNLGQGDVETPPEIPHSVPSLSAEENKLTEALHVNCGSWGWDRMSPQPRSAGRATCPLTATSRCQPNGDLRPFANRSSSQRTDLTRDALPRTLLANSTQGFVAFKIPGQENAGECRRYGSTVRRHFSNADDSGRSDSRSGLNLRPAYGAPRVATEIEISIPTVLGAGAATTLAAIMAQGRDKRNWPVIVRGQCAVEDSTGQGHSLQRESDTLSLTTQPDLFKAQMNTTHTSKLAQRQSGRLPKCTYPCG</sequence>
<organism evidence="2 3">
    <name type="scientific">Synaphobranchus kaupii</name>
    <name type="common">Kaup's arrowtooth eel</name>
    <dbReference type="NCBI Taxonomy" id="118154"/>
    <lineage>
        <taxon>Eukaryota</taxon>
        <taxon>Metazoa</taxon>
        <taxon>Chordata</taxon>
        <taxon>Craniata</taxon>
        <taxon>Vertebrata</taxon>
        <taxon>Euteleostomi</taxon>
        <taxon>Actinopterygii</taxon>
        <taxon>Neopterygii</taxon>
        <taxon>Teleostei</taxon>
        <taxon>Anguilliformes</taxon>
        <taxon>Synaphobranchidae</taxon>
        <taxon>Synaphobranchus</taxon>
    </lineage>
</organism>
<dbReference type="EMBL" id="JAINUF010000004">
    <property type="protein sequence ID" value="KAJ8365217.1"/>
    <property type="molecule type" value="Genomic_DNA"/>
</dbReference>
<evidence type="ECO:0000313" key="2">
    <source>
        <dbReference type="EMBL" id="KAJ8365217.1"/>
    </source>
</evidence>
<reference evidence="2" key="1">
    <citation type="journal article" date="2023" name="Science">
        <title>Genome structures resolve the early diversification of teleost fishes.</title>
        <authorList>
            <person name="Parey E."/>
            <person name="Louis A."/>
            <person name="Montfort J."/>
            <person name="Bouchez O."/>
            <person name="Roques C."/>
            <person name="Iampietro C."/>
            <person name="Lluch J."/>
            <person name="Castinel A."/>
            <person name="Donnadieu C."/>
            <person name="Desvignes T."/>
            <person name="Floi Bucao C."/>
            <person name="Jouanno E."/>
            <person name="Wen M."/>
            <person name="Mejri S."/>
            <person name="Dirks R."/>
            <person name="Jansen H."/>
            <person name="Henkel C."/>
            <person name="Chen W.J."/>
            <person name="Zahm M."/>
            <person name="Cabau C."/>
            <person name="Klopp C."/>
            <person name="Thompson A.W."/>
            <person name="Robinson-Rechavi M."/>
            <person name="Braasch I."/>
            <person name="Lecointre G."/>
            <person name="Bobe J."/>
            <person name="Postlethwait J.H."/>
            <person name="Berthelot C."/>
            <person name="Roest Crollius H."/>
            <person name="Guiguen Y."/>
        </authorList>
    </citation>
    <scope>NUCLEOTIDE SEQUENCE</scope>
    <source>
        <strain evidence="2">WJC10195</strain>
    </source>
</reference>
<accession>A0A9Q1FT51</accession>
<protein>
    <submittedName>
        <fullName evidence="2">Uncharacterized protein</fullName>
    </submittedName>
</protein>
<keyword evidence="3" id="KW-1185">Reference proteome</keyword>
<evidence type="ECO:0000313" key="3">
    <source>
        <dbReference type="Proteomes" id="UP001152622"/>
    </source>
</evidence>
<name>A0A9Q1FT51_SYNKA</name>
<feature type="region of interest" description="Disordered" evidence="1">
    <location>
        <begin position="86"/>
        <end position="108"/>
    </location>
</feature>
<gene>
    <name evidence="2" type="ORF">SKAU_G00140480</name>
</gene>
<comment type="caution">
    <text evidence="2">The sequence shown here is derived from an EMBL/GenBank/DDBJ whole genome shotgun (WGS) entry which is preliminary data.</text>
</comment>
<evidence type="ECO:0000256" key="1">
    <source>
        <dbReference type="SAM" id="MobiDB-lite"/>
    </source>
</evidence>
<proteinExistence type="predicted"/>
<dbReference type="AlphaFoldDB" id="A0A9Q1FT51"/>
<dbReference type="Proteomes" id="UP001152622">
    <property type="component" value="Chromosome 4"/>
</dbReference>